<dbReference type="RefSeq" id="WP_194093926.1">
    <property type="nucleotide sequence ID" value="NZ_JADFTZ010000001.1"/>
</dbReference>
<feature type="chain" id="PRO_5046266963" description="DUF4382 domain-containing protein" evidence="1">
    <location>
        <begin position="21"/>
        <end position="178"/>
    </location>
</feature>
<name>A0ABR9WPY9_9FLAO</name>
<evidence type="ECO:0000256" key="1">
    <source>
        <dbReference type="SAM" id="SignalP"/>
    </source>
</evidence>
<accession>A0ABR9WPY9</accession>
<dbReference type="EMBL" id="JADFTZ010000001">
    <property type="protein sequence ID" value="MBE9575917.1"/>
    <property type="molecule type" value="Genomic_DNA"/>
</dbReference>
<keyword evidence="3" id="KW-1185">Reference proteome</keyword>
<organism evidence="2 3">
    <name type="scientific">Flavobacterium proteolyticum</name>
    <dbReference type="NCBI Taxonomy" id="2911683"/>
    <lineage>
        <taxon>Bacteria</taxon>
        <taxon>Pseudomonadati</taxon>
        <taxon>Bacteroidota</taxon>
        <taxon>Flavobacteriia</taxon>
        <taxon>Flavobacteriales</taxon>
        <taxon>Flavobacteriaceae</taxon>
        <taxon>Flavobacterium</taxon>
    </lineage>
</organism>
<evidence type="ECO:0008006" key="4">
    <source>
        <dbReference type="Google" id="ProtNLM"/>
    </source>
</evidence>
<evidence type="ECO:0000313" key="2">
    <source>
        <dbReference type="EMBL" id="MBE9575917.1"/>
    </source>
</evidence>
<keyword evidence="1" id="KW-0732">Signal</keyword>
<reference evidence="2 3" key="1">
    <citation type="submission" date="2020-10" db="EMBL/GenBank/DDBJ databases">
        <title>The genome sequence of Flavobacterium aquaticum 1Y8A.</title>
        <authorList>
            <person name="Liu Y."/>
        </authorList>
    </citation>
    <scope>NUCLEOTIDE SEQUENCE [LARGE SCALE GENOMIC DNA]</scope>
    <source>
        <strain evidence="2 3">1Y8A</strain>
    </source>
</reference>
<gene>
    <name evidence="2" type="ORF">IM755_04265</name>
</gene>
<dbReference type="PROSITE" id="PS51257">
    <property type="entry name" value="PROKAR_LIPOPROTEIN"/>
    <property type="match status" value="1"/>
</dbReference>
<proteinExistence type="predicted"/>
<evidence type="ECO:0000313" key="3">
    <source>
        <dbReference type="Proteomes" id="UP000656274"/>
    </source>
</evidence>
<feature type="signal peptide" evidence="1">
    <location>
        <begin position="1"/>
        <end position="20"/>
    </location>
</feature>
<dbReference type="Proteomes" id="UP000656274">
    <property type="component" value="Unassembled WGS sequence"/>
</dbReference>
<protein>
    <recommendedName>
        <fullName evidence="4">DUF4382 domain-containing protein</fullName>
    </recommendedName>
</protein>
<comment type="caution">
    <text evidence="2">The sequence shown here is derived from an EMBL/GenBank/DDBJ whole genome shotgun (WGS) entry which is preliminary data.</text>
</comment>
<sequence length="178" mass="19431">MKSIFNISILLLFVTLFSCSSEDSSNNNNVDPIDTVYPMEIYLDGEHIVLQNDSNLANPLGGTFGPDYNLLYGFSQSSLTGRPVIDRKVEMNLAIPKTNVVVGEHLFTNAIQTNGYFADMDIKIDGVVKVVNTTSGKINVSSIDPVTNLVTGTFELITNDGTNQNHTVTGSFEYVIVD</sequence>